<keyword evidence="3" id="KW-1185">Reference proteome</keyword>
<dbReference type="Proteomes" id="UP001595912">
    <property type="component" value="Unassembled WGS sequence"/>
</dbReference>
<evidence type="ECO:0000313" key="2">
    <source>
        <dbReference type="EMBL" id="MFC4998867.1"/>
    </source>
</evidence>
<dbReference type="InterPro" id="IPR008979">
    <property type="entry name" value="Galactose-bd-like_sf"/>
</dbReference>
<accession>A0ABV9VS77</accession>
<dbReference type="EMBL" id="JBHSIU010000013">
    <property type="protein sequence ID" value="MFC4998867.1"/>
    <property type="molecule type" value="Genomic_DNA"/>
</dbReference>
<dbReference type="Gene3D" id="2.60.120.260">
    <property type="entry name" value="Galactose-binding domain-like"/>
    <property type="match status" value="1"/>
</dbReference>
<dbReference type="SUPFAM" id="SSF49785">
    <property type="entry name" value="Galactose-binding domain-like"/>
    <property type="match status" value="1"/>
</dbReference>
<name>A0ABV9VS77_9ACTN</name>
<organism evidence="2 3">
    <name type="scientific">Dactylosporangium cerinum</name>
    <dbReference type="NCBI Taxonomy" id="1434730"/>
    <lineage>
        <taxon>Bacteria</taxon>
        <taxon>Bacillati</taxon>
        <taxon>Actinomycetota</taxon>
        <taxon>Actinomycetes</taxon>
        <taxon>Micromonosporales</taxon>
        <taxon>Micromonosporaceae</taxon>
        <taxon>Dactylosporangium</taxon>
    </lineage>
</organism>
<evidence type="ECO:0000313" key="3">
    <source>
        <dbReference type="Proteomes" id="UP001595912"/>
    </source>
</evidence>
<protein>
    <recommendedName>
        <fullName evidence="4">F5/8 type C domain-containing protein</fullName>
    </recommendedName>
</protein>
<gene>
    <name evidence="2" type="ORF">ACFPIJ_13605</name>
</gene>
<dbReference type="RefSeq" id="WP_380115119.1">
    <property type="nucleotide sequence ID" value="NZ_JBHSIU010000013.1"/>
</dbReference>
<evidence type="ECO:0008006" key="4">
    <source>
        <dbReference type="Google" id="ProtNLM"/>
    </source>
</evidence>
<proteinExistence type="predicted"/>
<evidence type="ECO:0000256" key="1">
    <source>
        <dbReference type="SAM" id="MobiDB-lite"/>
    </source>
</evidence>
<sequence length="86" mass="9546">MAIKQYTLTSANDLPGRDPRSWTVQDSNDGVTWTTVDARSNVDFADRRQTRAFAVSNGTAYSRYRLQITANHGAAETQLAELQLLA</sequence>
<reference evidence="3" key="1">
    <citation type="journal article" date="2019" name="Int. J. Syst. Evol. Microbiol.">
        <title>The Global Catalogue of Microorganisms (GCM) 10K type strain sequencing project: providing services to taxonomists for standard genome sequencing and annotation.</title>
        <authorList>
            <consortium name="The Broad Institute Genomics Platform"/>
            <consortium name="The Broad Institute Genome Sequencing Center for Infectious Disease"/>
            <person name="Wu L."/>
            <person name="Ma J."/>
        </authorList>
    </citation>
    <scope>NUCLEOTIDE SEQUENCE [LARGE SCALE GENOMIC DNA]</scope>
    <source>
        <strain evidence="3">CGMCC 4.7152</strain>
    </source>
</reference>
<comment type="caution">
    <text evidence="2">The sequence shown here is derived from an EMBL/GenBank/DDBJ whole genome shotgun (WGS) entry which is preliminary data.</text>
</comment>
<feature type="region of interest" description="Disordered" evidence="1">
    <location>
        <begin position="1"/>
        <end position="28"/>
    </location>
</feature>
<feature type="compositionally biased region" description="Polar residues" evidence="1">
    <location>
        <begin position="1"/>
        <end position="12"/>
    </location>
</feature>